<keyword evidence="3" id="KW-1185">Reference proteome</keyword>
<dbReference type="KEGG" id="dvn:HQ394_19020"/>
<dbReference type="Proteomes" id="UP000516369">
    <property type="component" value="Chromosome"/>
</dbReference>
<dbReference type="AlphaFoldDB" id="A0A7H1N6V8"/>
<evidence type="ECO:0000313" key="3">
    <source>
        <dbReference type="Proteomes" id="UP000516369"/>
    </source>
</evidence>
<dbReference type="InterPro" id="IPR042095">
    <property type="entry name" value="SUMF_sf"/>
</dbReference>
<dbReference type="Pfam" id="PF03781">
    <property type="entry name" value="FGE-sulfatase"/>
    <property type="match status" value="1"/>
</dbReference>
<dbReference type="InterPro" id="IPR051043">
    <property type="entry name" value="Sulfatase_Mod_Factor_Kinase"/>
</dbReference>
<dbReference type="Gene3D" id="3.90.1580.10">
    <property type="entry name" value="paralog of FGE (formylglycine-generating enzyme)"/>
    <property type="match status" value="1"/>
</dbReference>
<dbReference type="InterPro" id="IPR016187">
    <property type="entry name" value="CTDL_fold"/>
</dbReference>
<name>A0A7H1N6V8_9PROT</name>
<proteinExistence type="predicted"/>
<dbReference type="InterPro" id="IPR005532">
    <property type="entry name" value="SUMF_dom"/>
</dbReference>
<feature type="domain" description="Sulfatase-modifying factor enzyme-like" evidence="1">
    <location>
        <begin position="367"/>
        <end position="569"/>
    </location>
</feature>
<dbReference type="SUPFAM" id="SSF56436">
    <property type="entry name" value="C-type lectin-like"/>
    <property type="match status" value="1"/>
</dbReference>
<reference evidence="2 3" key="1">
    <citation type="submission" date="2020-05" db="EMBL/GenBank/DDBJ databases">
        <title>Complete closed genome sequence of Defluviicoccus vanus.</title>
        <authorList>
            <person name="Bessarab I."/>
            <person name="Arumugam K."/>
            <person name="Maszenan A.M."/>
            <person name="Seviour R.J."/>
            <person name="Williams R.B."/>
        </authorList>
    </citation>
    <scope>NUCLEOTIDE SEQUENCE [LARGE SCALE GENOMIC DNA]</scope>
    <source>
        <strain evidence="2 3">Ben 114</strain>
    </source>
</reference>
<sequence length="569" mass="64589">MVSSLADALPEWLKVGNRVLLTSRPYGLDDEGLRRLGLTQAPLEPLPKQLQDLFIARWFHALDKPEQTKDLIATIREREYLAPLVENPMMLTALCILYDSGGKLPEDRYDLYRRIVNNVLFHRFRDEARQREPARARLEAIAYGMHVGDKDAPRESPAAEISYLEIERILRAFMAESPYEQRGRLEPVEQRDQLLNQSGVLIPKSKHRATFYHLSVQEFLAAERILHTEDDLLPIFRARSAIAEWRATLMFLFAGQIAAKTPRWGTEMLAKLIEDLIRCDLRIKLPSAAFIAEAIDLCVAKNYDVPMKLKKLLCGLAIKDDMDLQVRQALGLTLGRVGDPRIFDLSDPAGYVEIPPGTYPYGPKGEAIEITAPFQLGRYPVTNGQFVAFIDAGGYDKQEWWSEDGWNWLQGRKVVKPRFWSDGRWNAQNQPVVGVSFWEAEACSRWAGGRLPSDGEWEVAARGPNSLEYPWGNFWRDGICNTREAGLGVTSPVGLFPGARQADRTIDDLAGNVWEWCDTLYNSADRSSPSDRVLRGGAWNYDQAHANSLVRHNSKPFNRFDCVGFRVVR</sequence>
<dbReference type="EMBL" id="CP053923">
    <property type="protein sequence ID" value="QNT71444.1"/>
    <property type="molecule type" value="Genomic_DNA"/>
</dbReference>
<gene>
    <name evidence="2" type="ORF">HQ394_19020</name>
</gene>
<protein>
    <submittedName>
        <fullName evidence="2">SUMF1/EgtB/PvdO family nonheme iron enzyme</fullName>
    </submittedName>
</protein>
<dbReference type="PANTHER" id="PTHR23150">
    <property type="entry name" value="SULFATASE MODIFYING FACTOR 1, 2"/>
    <property type="match status" value="1"/>
</dbReference>
<evidence type="ECO:0000259" key="1">
    <source>
        <dbReference type="Pfam" id="PF03781"/>
    </source>
</evidence>
<accession>A0A7H1N6V8</accession>
<evidence type="ECO:0000313" key="2">
    <source>
        <dbReference type="EMBL" id="QNT71444.1"/>
    </source>
</evidence>
<organism evidence="2 3">
    <name type="scientific">Defluviicoccus vanus</name>
    <dbReference type="NCBI Taxonomy" id="111831"/>
    <lineage>
        <taxon>Bacteria</taxon>
        <taxon>Pseudomonadati</taxon>
        <taxon>Pseudomonadota</taxon>
        <taxon>Alphaproteobacteria</taxon>
        <taxon>Rhodospirillales</taxon>
        <taxon>Rhodospirillaceae</taxon>
        <taxon>Defluviicoccus</taxon>
    </lineage>
</organism>